<reference evidence="2" key="1">
    <citation type="submission" date="2018-01" db="EMBL/GenBank/DDBJ databases">
        <title>Complete genome of Tamlana sp. UJ94.</title>
        <authorList>
            <person name="Jung J."/>
            <person name="Chung D."/>
            <person name="Bae S.S."/>
            <person name="Baek K."/>
        </authorList>
    </citation>
    <scope>NUCLEOTIDE SEQUENCE [LARGE SCALE GENOMIC DNA]</scope>
    <source>
        <strain evidence="2">UJ94</strain>
    </source>
</reference>
<dbReference type="Proteomes" id="UP000236592">
    <property type="component" value="Chromosome"/>
</dbReference>
<accession>A0A2I7SDM9</accession>
<organism evidence="1 2">
    <name type="scientific">Pseudotamlana carrageenivorans</name>
    <dbReference type="NCBI Taxonomy" id="2069432"/>
    <lineage>
        <taxon>Bacteria</taxon>
        <taxon>Pseudomonadati</taxon>
        <taxon>Bacteroidota</taxon>
        <taxon>Flavobacteriia</taxon>
        <taxon>Flavobacteriales</taxon>
        <taxon>Flavobacteriaceae</taxon>
        <taxon>Pseudotamlana</taxon>
    </lineage>
</organism>
<proteinExistence type="predicted"/>
<dbReference type="InterPro" id="IPR049804">
    <property type="entry name" value="Choice_anch_L"/>
</dbReference>
<dbReference type="EMBL" id="CP025938">
    <property type="protein sequence ID" value="AUS03998.1"/>
    <property type="molecule type" value="Genomic_DNA"/>
</dbReference>
<dbReference type="RefSeq" id="WP_102994122.1">
    <property type="nucleotide sequence ID" value="NZ_CP025938.1"/>
</dbReference>
<evidence type="ECO:0000313" key="1">
    <source>
        <dbReference type="EMBL" id="AUS03998.1"/>
    </source>
</evidence>
<keyword evidence="2" id="KW-1185">Reference proteome</keyword>
<dbReference type="OrthoDB" id="9765926at2"/>
<protein>
    <recommendedName>
        <fullName evidence="3">Ig-like domain-containing protein</fullName>
    </recommendedName>
</protein>
<name>A0A2I7SDM9_9FLAO</name>
<sequence length="1633" mass="182079">MRFGNIIIFSFLFCFNYAFSQRISVNDSVDLTSLIQDNFVDGCVDISNINSPVNGTVSGISSYAYFERGNSNFPFKNGIMLSTGGAATGGNNLITSTLSEGSSTWGTDPDLEAALGTTNSFLNATAIEFDFISISNKFEFNYILASEEYFNIYPCHFSDGFVFLIKEAETSEPYQNIAVIPGTTTPVSTKTIRDEIFGVCPAQNEVYFDGYNIGDTNYNGRTTVLTASGDIKPYVKYHIKLIIADQDNSGYDSAVFIEGDHFSVLELGADISTCTASAEVNADIQNPLASYAWYLNNSLIPGATNPTYTATQNGTYRVEVSIPVDDSSCVEHDEITIVLNTEEPMEPIPNSELCDDPSRDQIEVFDLSIKNSEVSANSPFTNFTYSYHYTESEARSNTNAITSPISNTTNPQTIYVRVNDLDNNCLTYSNFELIVNEPQEITTPTLLEVCESDDIPDGFTFIDLTQKNDEITGGNSDLEVSYHYSSSDATTGNNPIENRYINTNTPNDLVYVRVVNANTKCINTTTLNIHVQVGPKVVTETQYIDAFDFDLDGHSFFNLTEVIDKILNGLTGVSTSFYEDYDDAMSATNPITNVTNYAYTNGSSEPGHNIIFLRVQDHTTGCATVVPFEIHTNLLLTGTRVDYYTICDTNTDTTDAADFNLLNIETEIINDLPYPITVTFYETEEDRTNGNSLDKNETFTAYNQQTIFVTMSYDDRKQDTKIILLINPILLFNSPPITYCDTDDDGITSIDLESIDYTITGSNENFTVSYFNNETDAETNNIINQLPRYITNTSPLTTLYARVNIIGDSICYTVNKFKIEVLTAPSTTKASNEVICDNDQDGFSIINLNSKISEIVPSTTGLEIDFFTSLNDAQNKTNEISESDREAFNTNTQTIYARVEDVLGGTSCFSIETFEVIVNTLPNTPEISNYQICESTGVYVSNFYLNEKDSEILNGQNGKEVFYFEDAERRILLDKSAPYQNTSNPQTIYVRVENLTDPTCFSEASFLLEVSPKPIYNPVIPYLVCDDKSNDGKYEFNFDEKANEIRQGIVSDNLNISFHESRNDADTNSNPLPSLYTNKTNPQSIYVRIESENTLCHIVEELGINIIAAPNITDTTPLIHCDTDYDGISTFDLTSANFQLLDRIKSNLSVNYFDELSKINQSDVLDNSNEITDPTNYISGTKTVYIRVANTSTGCFIINTLELIVNIPPAINSITTYEICDNDTDTFDLTTLNNVLVNNTSEVNISFHNTQNDADTNSAALSNIFNYTSNRHTLFTRVSNLSTGCYTTHAFNLVINPNPIANTPPDLISCDDDFDGLYTFDLSLNTPSILRAQSPNLYTVTYYKMLSDAEEKINSLSPIYAAYDGETFYARTENNNTGCYSTTQFNAVVHPLPVIPIDDIVLLCRENLPLYIDASTGDTNDTYYWSTPINATVDNSTSSQIAVNPEQLGTYSVTVTTPNNCQFNKTFTVIESEQAEIEFTSKIDFSDPNNITVNINTERIGNYVFILDGGEPQTSNTFENISFGNHSITVRDLNGCMDAYQEVFVFDIPKFFTPNNDSYYDTWHIIGAEQLAGSIVYIYNRFGQLLKTLRHSSPGWNGTFNGENMPTDDYWYVAKIIQNGNEMEIKGHFTLKR</sequence>
<gene>
    <name evidence="1" type="ORF">C1A40_00190</name>
</gene>
<evidence type="ECO:0008006" key="3">
    <source>
        <dbReference type="Google" id="ProtNLM"/>
    </source>
</evidence>
<dbReference type="Pfam" id="PF13585">
    <property type="entry name" value="CHU_C"/>
    <property type="match status" value="1"/>
</dbReference>
<dbReference type="KEGG" id="taj:C1A40_00190"/>
<dbReference type="NCBIfam" id="NF038133">
    <property type="entry name" value="choice_anch_L"/>
    <property type="match status" value="1"/>
</dbReference>
<dbReference type="NCBIfam" id="TIGR04131">
    <property type="entry name" value="Bac_Flav_CTERM"/>
    <property type="match status" value="1"/>
</dbReference>
<dbReference type="InterPro" id="IPR026341">
    <property type="entry name" value="T9SS_type_B"/>
</dbReference>
<evidence type="ECO:0000313" key="2">
    <source>
        <dbReference type="Proteomes" id="UP000236592"/>
    </source>
</evidence>